<evidence type="ECO:0000256" key="1">
    <source>
        <dbReference type="ARBA" id="ARBA00022737"/>
    </source>
</evidence>
<dbReference type="AlphaFoldDB" id="A0A497XLI0"/>
<dbReference type="PANTHER" id="PTHR22990:SF15">
    <property type="entry name" value="F-BOX ONLY PROTEIN 10"/>
    <property type="match status" value="1"/>
</dbReference>
<dbReference type="InterPro" id="IPR007742">
    <property type="entry name" value="NosD_dom"/>
</dbReference>
<dbReference type="Proteomes" id="UP000268908">
    <property type="component" value="Unassembled WGS sequence"/>
</dbReference>
<accession>A0A497XLI0</accession>
<dbReference type="InterPro" id="IPR011050">
    <property type="entry name" value="Pectin_lyase_fold/virulence"/>
</dbReference>
<protein>
    <submittedName>
        <fullName evidence="4">Nitrous oxidase accessory protein</fullName>
    </submittedName>
</protein>
<dbReference type="Pfam" id="PF05048">
    <property type="entry name" value="NosD"/>
    <property type="match status" value="1"/>
</dbReference>
<organism evidence="4 5">
    <name type="scientific">Sulfurisoma sediminicola</name>
    <dbReference type="NCBI Taxonomy" id="1381557"/>
    <lineage>
        <taxon>Bacteria</taxon>
        <taxon>Pseudomonadati</taxon>
        <taxon>Pseudomonadota</taxon>
        <taxon>Betaproteobacteria</taxon>
        <taxon>Nitrosomonadales</taxon>
        <taxon>Sterolibacteriaceae</taxon>
        <taxon>Sulfurisoma</taxon>
    </lineage>
</organism>
<feature type="domain" description="Carbohydrate-binding/sugar hydrolysis" evidence="3">
    <location>
        <begin position="28"/>
        <end position="175"/>
    </location>
</feature>
<sequence length="398" mass="43422">MRLFWLMFFCALPALAAPQPLQALIDATPAGGTLRLAPGRYAGPVVIARPMTLDGQGKARIDGSGRGTVLAVRAGGVTVRGLTVAGSGESHDSIDAGILIEGDDNLIESNTLEDVLFGLHVRQGNRNRILHNRVTGKDKPLGLRGDAIRLWNSRHNLIEGNVFERARDLTFANSPDNRIAGNRFHDGRYGMHIVFSPRLVVEGNRLEHTGTGIIVLYSPDLTVRGNLVAHAMAGGGGGVVFKESDDALVENNEIIHCAVGLQVDAPPQPIGVLTVRGNRFAHNVIGAFFYGESGGHRFEHNRFEHNLTQVGVSAVGTGSANVWRGNTWSDYQGFDRDHDGIGDTPHEIWLFADRIWMETPMTAFFRNSPALELLDFLERLAPFSTPHLLLRDAAPRMR</sequence>
<evidence type="ECO:0000259" key="3">
    <source>
        <dbReference type="SMART" id="SM00722"/>
    </source>
</evidence>
<keyword evidence="2" id="KW-0732">Signal</keyword>
<dbReference type="Gene3D" id="2.160.20.10">
    <property type="entry name" value="Single-stranded right-handed beta-helix, Pectin lyase-like"/>
    <property type="match status" value="2"/>
</dbReference>
<evidence type="ECO:0000313" key="4">
    <source>
        <dbReference type="EMBL" id="RLJ68165.1"/>
    </source>
</evidence>
<name>A0A497XLI0_9PROT</name>
<dbReference type="RefSeq" id="WP_121240087.1">
    <property type="nucleotide sequence ID" value="NZ_BHVV01000001.1"/>
</dbReference>
<evidence type="ECO:0000256" key="2">
    <source>
        <dbReference type="SAM" id="SignalP"/>
    </source>
</evidence>
<dbReference type="InterPro" id="IPR006626">
    <property type="entry name" value="PbH1"/>
</dbReference>
<keyword evidence="5" id="KW-1185">Reference proteome</keyword>
<dbReference type="EMBL" id="RCCI01000004">
    <property type="protein sequence ID" value="RLJ68165.1"/>
    <property type="molecule type" value="Genomic_DNA"/>
</dbReference>
<evidence type="ECO:0000313" key="5">
    <source>
        <dbReference type="Proteomes" id="UP000268908"/>
    </source>
</evidence>
<feature type="signal peptide" evidence="2">
    <location>
        <begin position="1"/>
        <end position="16"/>
    </location>
</feature>
<dbReference type="OrthoDB" id="9767990at2"/>
<feature type="chain" id="PRO_5019780174" evidence="2">
    <location>
        <begin position="17"/>
        <end position="398"/>
    </location>
</feature>
<feature type="domain" description="Carbohydrate-binding/sugar hydrolysis" evidence="3">
    <location>
        <begin position="200"/>
        <end position="344"/>
    </location>
</feature>
<dbReference type="SMART" id="SM00710">
    <property type="entry name" value="PbH1"/>
    <property type="match status" value="10"/>
</dbReference>
<gene>
    <name evidence="4" type="ORF">DFR35_0719</name>
</gene>
<dbReference type="NCBIfam" id="TIGR04247">
    <property type="entry name" value="NosD_copper_fam"/>
    <property type="match status" value="1"/>
</dbReference>
<dbReference type="InterPro" id="IPR051550">
    <property type="entry name" value="SCF-Subunits/Alg-Epimerases"/>
</dbReference>
<dbReference type="SMART" id="SM00722">
    <property type="entry name" value="CASH"/>
    <property type="match status" value="2"/>
</dbReference>
<keyword evidence="1" id="KW-0677">Repeat</keyword>
<dbReference type="InterPro" id="IPR006633">
    <property type="entry name" value="Carb-bd_sugar_hydrolysis-dom"/>
</dbReference>
<dbReference type="InterPro" id="IPR012334">
    <property type="entry name" value="Pectin_lyas_fold"/>
</dbReference>
<dbReference type="PANTHER" id="PTHR22990">
    <property type="entry name" value="F-BOX ONLY PROTEIN"/>
    <property type="match status" value="1"/>
</dbReference>
<reference evidence="4 5" key="1">
    <citation type="submission" date="2018-10" db="EMBL/GenBank/DDBJ databases">
        <title>Genomic Encyclopedia of Type Strains, Phase IV (KMG-IV): sequencing the most valuable type-strain genomes for metagenomic binning, comparative biology and taxonomic classification.</title>
        <authorList>
            <person name="Goeker M."/>
        </authorList>
    </citation>
    <scope>NUCLEOTIDE SEQUENCE [LARGE SCALE GENOMIC DNA]</scope>
    <source>
        <strain evidence="4 5">DSM 26916</strain>
    </source>
</reference>
<proteinExistence type="predicted"/>
<dbReference type="SUPFAM" id="SSF51126">
    <property type="entry name" value="Pectin lyase-like"/>
    <property type="match status" value="1"/>
</dbReference>
<dbReference type="InterPro" id="IPR026464">
    <property type="entry name" value="NosD_copper_fam"/>
</dbReference>
<comment type="caution">
    <text evidence="4">The sequence shown here is derived from an EMBL/GenBank/DDBJ whole genome shotgun (WGS) entry which is preliminary data.</text>
</comment>